<comment type="caution">
    <text evidence="1">The sequence shown here is derived from an EMBL/GenBank/DDBJ whole genome shotgun (WGS) entry which is preliminary data.</text>
</comment>
<dbReference type="EMBL" id="NIDE01000005">
    <property type="protein sequence ID" value="OWK42256.1"/>
    <property type="molecule type" value="Genomic_DNA"/>
</dbReference>
<dbReference type="Proteomes" id="UP000214646">
    <property type="component" value="Unassembled WGS sequence"/>
</dbReference>
<sequence length="40" mass="4385">MTDSLPDDFPDQCLDIIHSVGANVDFFCDSTESSLVQPPQ</sequence>
<organism evidence="1 2">
    <name type="scientific">Fimbriiglobus ruber</name>
    <dbReference type="NCBI Taxonomy" id="1908690"/>
    <lineage>
        <taxon>Bacteria</taxon>
        <taxon>Pseudomonadati</taxon>
        <taxon>Planctomycetota</taxon>
        <taxon>Planctomycetia</taxon>
        <taxon>Gemmatales</taxon>
        <taxon>Gemmataceae</taxon>
        <taxon>Fimbriiglobus</taxon>
    </lineage>
</organism>
<protein>
    <submittedName>
        <fullName evidence="1">Uncharacterized protein</fullName>
    </submittedName>
</protein>
<dbReference type="AlphaFoldDB" id="A0A225DX39"/>
<reference evidence="2" key="1">
    <citation type="submission" date="2017-06" db="EMBL/GenBank/DDBJ databases">
        <title>Genome analysis of Fimbriiglobus ruber SP5, the first member of the order Planctomycetales with confirmed chitinolytic capability.</title>
        <authorList>
            <person name="Ravin N.V."/>
            <person name="Rakitin A.L."/>
            <person name="Ivanova A.A."/>
            <person name="Beletsky A.V."/>
            <person name="Kulichevskaya I.S."/>
            <person name="Mardanov A.V."/>
            <person name="Dedysh S.N."/>
        </authorList>
    </citation>
    <scope>NUCLEOTIDE SEQUENCE [LARGE SCALE GENOMIC DNA]</scope>
    <source>
        <strain evidence="2">SP5</strain>
    </source>
</reference>
<evidence type="ECO:0000313" key="1">
    <source>
        <dbReference type="EMBL" id="OWK42256.1"/>
    </source>
</evidence>
<name>A0A225DX39_9BACT</name>
<gene>
    <name evidence="1" type="ORF">FRUB_04334</name>
</gene>
<evidence type="ECO:0000313" key="2">
    <source>
        <dbReference type="Proteomes" id="UP000214646"/>
    </source>
</evidence>
<accession>A0A225DX39</accession>
<keyword evidence="2" id="KW-1185">Reference proteome</keyword>
<proteinExistence type="predicted"/>